<name>A0A2P2C0T6_9ZZZZ</name>
<evidence type="ECO:0000313" key="1">
    <source>
        <dbReference type="EMBL" id="CUR55630.1"/>
    </source>
</evidence>
<accession>A0A2P2C0T6</accession>
<dbReference type="EMBL" id="CZKA01000022">
    <property type="protein sequence ID" value="CUR55630.1"/>
    <property type="molecule type" value="Genomic_DNA"/>
</dbReference>
<dbReference type="AlphaFoldDB" id="A0A2P2C0T6"/>
<reference evidence="1" key="1">
    <citation type="submission" date="2015-08" db="EMBL/GenBank/DDBJ databases">
        <authorList>
            <person name="Babu N.S."/>
            <person name="Beckwith C.J."/>
            <person name="Beseler K.G."/>
            <person name="Brison A."/>
            <person name="Carone J.V."/>
            <person name="Caskin T.P."/>
            <person name="Diamond M."/>
            <person name="Durham M.E."/>
            <person name="Foxe J.M."/>
            <person name="Go M."/>
            <person name="Henderson B.A."/>
            <person name="Jones I.B."/>
            <person name="McGettigan J.A."/>
            <person name="Micheletti S.J."/>
            <person name="Nasrallah M.E."/>
            <person name="Ortiz D."/>
            <person name="Piller C.R."/>
            <person name="Privatt S.R."/>
            <person name="Schneider S.L."/>
            <person name="Sharp S."/>
            <person name="Smith T.C."/>
            <person name="Stanton J.D."/>
            <person name="Ullery H.E."/>
            <person name="Wilson R.J."/>
            <person name="Serrano M.G."/>
            <person name="Buck G."/>
            <person name="Lee V."/>
            <person name="Wang Y."/>
            <person name="Carvalho R."/>
            <person name="Voegtly L."/>
            <person name="Shi R."/>
            <person name="Duckworth R."/>
            <person name="Johnson A."/>
            <person name="Loviza R."/>
            <person name="Walstead R."/>
            <person name="Shah Z."/>
            <person name="Kiflezghi M."/>
            <person name="Wade K."/>
            <person name="Ball S.L."/>
            <person name="Bradley K.W."/>
            <person name="Asai D.J."/>
            <person name="Bowman C.A."/>
            <person name="Russell D.A."/>
            <person name="Pope W.H."/>
            <person name="Jacobs-Sera D."/>
            <person name="Hendrix R.W."/>
            <person name="Hatfull G.F."/>
        </authorList>
    </citation>
    <scope>NUCLEOTIDE SEQUENCE</scope>
</reference>
<sequence>MDDFDRLSLSIGRDGVDAYARLMSTLVQEELALLVGPHIVVCSSRDSTTLAYTGPYPDGLTALIAAERDAGQIEDDDLEFRVSPLLPP</sequence>
<protein>
    <submittedName>
        <fullName evidence="1">Uncharacterized protein</fullName>
    </submittedName>
</protein>
<proteinExistence type="predicted"/>
<gene>
    <name evidence="1" type="ORF">NOCA2290017</name>
</gene>
<organism evidence="1">
    <name type="scientific">metagenome</name>
    <dbReference type="NCBI Taxonomy" id="256318"/>
    <lineage>
        <taxon>unclassified sequences</taxon>
        <taxon>metagenomes</taxon>
    </lineage>
</organism>